<gene>
    <name evidence="2" type="ORF">PMAYCL1PPCAC_14502</name>
</gene>
<keyword evidence="1" id="KW-0472">Membrane</keyword>
<proteinExistence type="predicted"/>
<keyword evidence="1" id="KW-0812">Transmembrane</keyword>
<evidence type="ECO:0000313" key="3">
    <source>
        <dbReference type="Proteomes" id="UP001328107"/>
    </source>
</evidence>
<keyword evidence="3" id="KW-1185">Reference proteome</keyword>
<feature type="non-terminal residue" evidence="2">
    <location>
        <position position="250"/>
    </location>
</feature>
<dbReference type="Proteomes" id="UP001328107">
    <property type="component" value="Unassembled WGS sequence"/>
</dbReference>
<evidence type="ECO:0000313" key="2">
    <source>
        <dbReference type="EMBL" id="GMR44307.1"/>
    </source>
</evidence>
<reference evidence="3" key="1">
    <citation type="submission" date="2022-10" db="EMBL/GenBank/DDBJ databases">
        <title>Genome assembly of Pristionchus species.</title>
        <authorList>
            <person name="Yoshida K."/>
            <person name="Sommer R.J."/>
        </authorList>
    </citation>
    <scope>NUCLEOTIDE SEQUENCE [LARGE SCALE GENOMIC DNA]</scope>
    <source>
        <strain evidence="3">RS5460</strain>
    </source>
</reference>
<dbReference type="AlphaFoldDB" id="A0AAN4ZTR1"/>
<organism evidence="2 3">
    <name type="scientific">Pristionchus mayeri</name>
    <dbReference type="NCBI Taxonomy" id="1317129"/>
    <lineage>
        <taxon>Eukaryota</taxon>
        <taxon>Metazoa</taxon>
        <taxon>Ecdysozoa</taxon>
        <taxon>Nematoda</taxon>
        <taxon>Chromadorea</taxon>
        <taxon>Rhabditida</taxon>
        <taxon>Rhabditina</taxon>
        <taxon>Diplogasteromorpha</taxon>
        <taxon>Diplogasteroidea</taxon>
        <taxon>Neodiplogasteridae</taxon>
        <taxon>Pristionchus</taxon>
    </lineage>
</organism>
<comment type="caution">
    <text evidence="2">The sequence shown here is derived from an EMBL/GenBank/DDBJ whole genome shotgun (WGS) entry which is preliminary data.</text>
</comment>
<name>A0AAN4ZTR1_9BILA</name>
<accession>A0AAN4ZTR1</accession>
<dbReference type="EMBL" id="BTRK01000003">
    <property type="protein sequence ID" value="GMR44307.1"/>
    <property type="molecule type" value="Genomic_DNA"/>
</dbReference>
<keyword evidence="1" id="KW-1133">Transmembrane helix</keyword>
<evidence type="ECO:0000256" key="1">
    <source>
        <dbReference type="SAM" id="Phobius"/>
    </source>
</evidence>
<feature type="transmembrane region" description="Helical" evidence="1">
    <location>
        <begin position="196"/>
        <end position="219"/>
    </location>
</feature>
<protein>
    <submittedName>
        <fullName evidence="2">Uncharacterized protein</fullName>
    </submittedName>
</protein>
<sequence>MMEDQRSSASLRVAGEDVEEVVDLVVVDHRHLGSADCAADCLEHVALARDWIRLTILSPPLPLPPLLLARLLDRQLLLVVHPAVLHEHRPVLVLVDLVSLAVPREQHHAAGAREHRVRAVLQTDLLRVHLSAVVLLALIASSPLLHPFLVVVVLGGIVEVGQRLRRLLLLSRLFRSFARCSSGHLDRIVLFPIIRLLRTAAVLLLFHLFVLLVLLVFLTLVHSFRIGEFDLLLLLSLLRHLHILLLLLLP</sequence>